<evidence type="ECO:0000256" key="1">
    <source>
        <dbReference type="SAM" id="MobiDB-lite"/>
    </source>
</evidence>
<gene>
    <name evidence="3" type="ORF">H9Q72_003480</name>
</gene>
<protein>
    <recommendedName>
        <fullName evidence="2">AAA+ ATPase domain-containing protein</fullName>
    </recommendedName>
</protein>
<dbReference type="PANTHER" id="PTHR46411">
    <property type="entry name" value="FAMILY ATPASE, PUTATIVE-RELATED"/>
    <property type="match status" value="1"/>
</dbReference>
<dbReference type="GO" id="GO:0016887">
    <property type="term" value="F:ATP hydrolysis activity"/>
    <property type="evidence" value="ECO:0007669"/>
    <property type="project" value="InterPro"/>
</dbReference>
<dbReference type="Gene3D" id="3.40.50.300">
    <property type="entry name" value="P-loop containing nucleotide triphosphate hydrolases"/>
    <property type="match status" value="1"/>
</dbReference>
<dbReference type="SMART" id="SM00382">
    <property type="entry name" value="AAA"/>
    <property type="match status" value="1"/>
</dbReference>
<name>A0A9P7I6J2_9HYPO</name>
<proteinExistence type="predicted"/>
<evidence type="ECO:0000313" key="4">
    <source>
        <dbReference type="Proteomes" id="UP000750502"/>
    </source>
</evidence>
<dbReference type="EMBL" id="JADFTT010000083">
    <property type="protein sequence ID" value="KAG5769208.1"/>
    <property type="molecule type" value="Genomic_DNA"/>
</dbReference>
<dbReference type="CDD" id="cd19481">
    <property type="entry name" value="RecA-like_protease"/>
    <property type="match status" value="1"/>
</dbReference>
<dbReference type="InterPro" id="IPR003959">
    <property type="entry name" value="ATPase_AAA_core"/>
</dbReference>
<dbReference type="Pfam" id="PF22942">
    <property type="entry name" value="DUF7025"/>
    <property type="match status" value="1"/>
</dbReference>
<dbReference type="InterPro" id="IPR027417">
    <property type="entry name" value="P-loop_NTPase"/>
</dbReference>
<dbReference type="InterPro" id="IPR054289">
    <property type="entry name" value="DUF7025"/>
</dbReference>
<dbReference type="Proteomes" id="UP000750502">
    <property type="component" value="Unassembled WGS sequence"/>
</dbReference>
<evidence type="ECO:0000313" key="3">
    <source>
        <dbReference type="EMBL" id="KAG5769208.1"/>
    </source>
</evidence>
<reference evidence="3" key="1">
    <citation type="journal article" date="2020" name="bioRxiv">
        <title>Historical genomics reveals the evolutionary mechanisms behind multiple outbreaks of the host-specific coffee wilt pathogen Fusarium xylarioides.</title>
        <authorList>
            <person name="Peck D."/>
            <person name="Nowell R.W."/>
            <person name="Flood J."/>
            <person name="Ryan M.J."/>
            <person name="Barraclough T.G."/>
        </authorList>
    </citation>
    <scope>NUCLEOTIDE SEQUENCE</scope>
    <source>
        <strain evidence="3">IMI 127659i</strain>
    </source>
</reference>
<comment type="caution">
    <text evidence="3">The sequence shown here is derived from an EMBL/GenBank/DDBJ whole genome shotgun (WGS) entry which is preliminary data.</text>
</comment>
<dbReference type="Pfam" id="PF00004">
    <property type="entry name" value="AAA"/>
    <property type="match status" value="1"/>
</dbReference>
<dbReference type="PANTHER" id="PTHR46411:SF2">
    <property type="entry name" value="AAA+ ATPASE DOMAIN-CONTAINING PROTEIN"/>
    <property type="match status" value="1"/>
</dbReference>
<accession>A0A9P7I6J2</accession>
<feature type="domain" description="AAA+ ATPase" evidence="2">
    <location>
        <begin position="413"/>
        <end position="539"/>
    </location>
</feature>
<dbReference type="SUPFAM" id="SSF52540">
    <property type="entry name" value="P-loop containing nucleoside triphosphate hydrolases"/>
    <property type="match status" value="1"/>
</dbReference>
<dbReference type="InterPro" id="IPR003593">
    <property type="entry name" value="AAA+_ATPase"/>
</dbReference>
<sequence length="663" mass="75611">MVKQLATEAGTPLLKQTPEVDTGKKHQIKTPKENQRIYRVDQFYSRIINAKGLPTGVIVDIRSPKLAAVLKQILQGAEGLDFSSADQSPEISPEALFFAWEDLKVHKEEELLKKQPDHQLVDDLSVALEYLEVDHGSTHSELKVLLTDNLINYRLLNRFFKPGDILYSEKNELNERQVLKLVSATYDEDERHGKHYAVNAKLILHDAEYLGWGETRFFLQEFEGNMKITDLDVFPFSHHPAKSSIEATLIERGRRFMDLIQKPVCKWYGAVAVRSEPVGFEMREVRFMASKRVMIDPQRFGVHNSSRDKLRKPGVRDRISPSSQFADGDIMCCSHRVLGFSFEEKKWGAFAVSKLQEITWNKTAFDKVVLPTKKLSLVRDLIISHRVQTNDKDSDHLDFPEQGDDDIIKGKGQGLVGLLSGNPGVGKTLTAEAVAELSHRPLYAISAGELGSEIEYMDRRLVEVLNITRSWNCVLLIDEADVFLHRRGTDLASNAVVSIFLRRLEYFQGVAILTTNRKVDIDPAFMSRIHFKLHYSDLGFNAVLQVWRTFLSKEIADAKSAISEDDLQHLAKEYKLSGREQIKNAAFCAKSISRTRNEPLSFELVRDLIDNLGYVGGGRIEKKILRSKGQYARTKAQKHREWRRTKVFAVKAKQSYRARKDSR</sequence>
<dbReference type="OrthoDB" id="10042665at2759"/>
<keyword evidence="4" id="KW-1185">Reference proteome</keyword>
<evidence type="ECO:0000259" key="2">
    <source>
        <dbReference type="SMART" id="SM00382"/>
    </source>
</evidence>
<organism evidence="3 4">
    <name type="scientific">Fusarium xylarioides</name>
    <dbReference type="NCBI Taxonomy" id="221167"/>
    <lineage>
        <taxon>Eukaryota</taxon>
        <taxon>Fungi</taxon>
        <taxon>Dikarya</taxon>
        <taxon>Ascomycota</taxon>
        <taxon>Pezizomycotina</taxon>
        <taxon>Sordariomycetes</taxon>
        <taxon>Hypocreomycetidae</taxon>
        <taxon>Hypocreales</taxon>
        <taxon>Nectriaceae</taxon>
        <taxon>Fusarium</taxon>
        <taxon>Fusarium fujikuroi species complex</taxon>
    </lineage>
</organism>
<reference evidence="3" key="2">
    <citation type="submission" date="2020-10" db="EMBL/GenBank/DDBJ databases">
        <authorList>
            <person name="Peck L.D."/>
            <person name="Nowell R.W."/>
            <person name="Flood J."/>
            <person name="Ryan M.J."/>
            <person name="Barraclough T.G."/>
        </authorList>
    </citation>
    <scope>NUCLEOTIDE SEQUENCE</scope>
    <source>
        <strain evidence="3">IMI 127659i</strain>
    </source>
</reference>
<dbReference type="AlphaFoldDB" id="A0A9P7I6J2"/>
<dbReference type="GO" id="GO:0005524">
    <property type="term" value="F:ATP binding"/>
    <property type="evidence" value="ECO:0007669"/>
    <property type="project" value="InterPro"/>
</dbReference>
<feature type="region of interest" description="Disordered" evidence="1">
    <location>
        <begin position="1"/>
        <end position="25"/>
    </location>
</feature>